<reference evidence="1 2" key="1">
    <citation type="journal article" date="2019" name="Nat. Ecol. Evol.">
        <title>Megaphylogeny resolves global patterns of mushroom evolution.</title>
        <authorList>
            <person name="Varga T."/>
            <person name="Krizsan K."/>
            <person name="Foldi C."/>
            <person name="Dima B."/>
            <person name="Sanchez-Garcia M."/>
            <person name="Sanchez-Ramirez S."/>
            <person name="Szollosi G.J."/>
            <person name="Szarkandi J.G."/>
            <person name="Papp V."/>
            <person name="Albert L."/>
            <person name="Andreopoulos W."/>
            <person name="Angelini C."/>
            <person name="Antonin V."/>
            <person name="Barry K.W."/>
            <person name="Bougher N.L."/>
            <person name="Buchanan P."/>
            <person name="Buyck B."/>
            <person name="Bense V."/>
            <person name="Catcheside P."/>
            <person name="Chovatia M."/>
            <person name="Cooper J."/>
            <person name="Damon W."/>
            <person name="Desjardin D."/>
            <person name="Finy P."/>
            <person name="Geml J."/>
            <person name="Haridas S."/>
            <person name="Hughes K."/>
            <person name="Justo A."/>
            <person name="Karasinski D."/>
            <person name="Kautmanova I."/>
            <person name="Kiss B."/>
            <person name="Kocsube S."/>
            <person name="Kotiranta H."/>
            <person name="LaButti K.M."/>
            <person name="Lechner B.E."/>
            <person name="Liimatainen K."/>
            <person name="Lipzen A."/>
            <person name="Lukacs Z."/>
            <person name="Mihaltcheva S."/>
            <person name="Morgado L.N."/>
            <person name="Niskanen T."/>
            <person name="Noordeloos M.E."/>
            <person name="Ohm R.A."/>
            <person name="Ortiz-Santana B."/>
            <person name="Ovrebo C."/>
            <person name="Racz N."/>
            <person name="Riley R."/>
            <person name="Savchenko A."/>
            <person name="Shiryaev A."/>
            <person name="Soop K."/>
            <person name="Spirin V."/>
            <person name="Szebenyi C."/>
            <person name="Tomsovsky M."/>
            <person name="Tulloss R.E."/>
            <person name="Uehling J."/>
            <person name="Grigoriev I.V."/>
            <person name="Vagvolgyi C."/>
            <person name="Papp T."/>
            <person name="Martin F.M."/>
            <person name="Miettinen O."/>
            <person name="Hibbett D.S."/>
            <person name="Nagy L.G."/>
        </authorList>
    </citation>
    <scope>NUCLEOTIDE SEQUENCE [LARGE SCALE GENOMIC DNA]</scope>
    <source>
        <strain evidence="1 2">CBS 121175</strain>
    </source>
</reference>
<accession>A0A5C3KBA3</accession>
<dbReference type="Proteomes" id="UP000307440">
    <property type="component" value="Unassembled WGS sequence"/>
</dbReference>
<evidence type="ECO:0000313" key="1">
    <source>
        <dbReference type="EMBL" id="TFK17194.1"/>
    </source>
</evidence>
<sequence>MTSLHLPLPTFTAILLSDAAKCLNINVQVEPSVNSPHSPKRDLMKTFDDRFLESYSEYDEGEMNAQDDNDYYARISPFLLL</sequence>
<evidence type="ECO:0000313" key="2">
    <source>
        <dbReference type="Proteomes" id="UP000307440"/>
    </source>
</evidence>
<gene>
    <name evidence="1" type="ORF">FA15DRAFT_711048</name>
</gene>
<name>A0A5C3KBA3_COPMA</name>
<dbReference type="EMBL" id="ML210552">
    <property type="protein sequence ID" value="TFK17194.1"/>
    <property type="molecule type" value="Genomic_DNA"/>
</dbReference>
<proteinExistence type="predicted"/>
<keyword evidence="2" id="KW-1185">Reference proteome</keyword>
<organism evidence="1 2">
    <name type="scientific">Coprinopsis marcescibilis</name>
    <name type="common">Agaric fungus</name>
    <name type="synonym">Psathyrella marcescibilis</name>
    <dbReference type="NCBI Taxonomy" id="230819"/>
    <lineage>
        <taxon>Eukaryota</taxon>
        <taxon>Fungi</taxon>
        <taxon>Dikarya</taxon>
        <taxon>Basidiomycota</taxon>
        <taxon>Agaricomycotina</taxon>
        <taxon>Agaricomycetes</taxon>
        <taxon>Agaricomycetidae</taxon>
        <taxon>Agaricales</taxon>
        <taxon>Agaricineae</taxon>
        <taxon>Psathyrellaceae</taxon>
        <taxon>Coprinopsis</taxon>
    </lineage>
</organism>
<protein>
    <submittedName>
        <fullName evidence="1">Uncharacterized protein</fullName>
    </submittedName>
</protein>
<dbReference type="AlphaFoldDB" id="A0A5C3KBA3"/>